<dbReference type="InterPro" id="IPR032696">
    <property type="entry name" value="SQ_cyclase_C"/>
</dbReference>
<protein>
    <recommendedName>
        <fullName evidence="1">Squalene cyclase C-terminal domain-containing protein</fullName>
    </recommendedName>
</protein>
<dbReference type="SUPFAM" id="SSF48208">
    <property type="entry name" value="Six-hairpin glycosidases"/>
    <property type="match status" value="1"/>
</dbReference>
<dbReference type="EMBL" id="VIFK01000023">
    <property type="protein sequence ID" value="TQF00118.1"/>
    <property type="molecule type" value="Genomic_DNA"/>
</dbReference>
<comment type="caution">
    <text evidence="2">The sequence shown here is derived from an EMBL/GenBank/DDBJ whole genome shotgun (WGS) entry which is preliminary data.</text>
</comment>
<accession>A0A540VTM7</accession>
<evidence type="ECO:0000313" key="3">
    <source>
        <dbReference type="Proteomes" id="UP000315400"/>
    </source>
</evidence>
<gene>
    <name evidence="2" type="ORF">FKY71_05055</name>
</gene>
<dbReference type="AlphaFoldDB" id="A0A540VTM7"/>
<dbReference type="GO" id="GO:0005975">
    <property type="term" value="P:carbohydrate metabolic process"/>
    <property type="evidence" value="ECO:0007669"/>
    <property type="project" value="InterPro"/>
</dbReference>
<proteinExistence type="predicted"/>
<name>A0A540VTM7_9GAMM</name>
<evidence type="ECO:0000259" key="1">
    <source>
        <dbReference type="Pfam" id="PF13243"/>
    </source>
</evidence>
<dbReference type="Proteomes" id="UP000315400">
    <property type="component" value="Unassembled WGS sequence"/>
</dbReference>
<dbReference type="Pfam" id="PF13243">
    <property type="entry name" value="SQHop_cyclase_C"/>
    <property type="match status" value="1"/>
</dbReference>
<dbReference type="InterPro" id="IPR008928">
    <property type="entry name" value="6-hairpin_glycosidase_sf"/>
</dbReference>
<dbReference type="Gene3D" id="1.50.10.20">
    <property type="match status" value="2"/>
</dbReference>
<reference evidence="2 3" key="1">
    <citation type="submission" date="2019-06" db="EMBL/GenBank/DDBJ databases">
        <title>Metagenome assembled Genome of Spiribacter salinus SL48-SHIP from the microbial mat of Salt Lake 48 (Novosibirsk region, Russia).</title>
        <authorList>
            <person name="Shipova A."/>
            <person name="Rozanov A.S."/>
            <person name="Bryanskaya A.V."/>
            <person name="Peltek S.E."/>
        </authorList>
    </citation>
    <scope>NUCLEOTIDE SEQUENCE [LARGE SCALE GENOMIC DNA]</scope>
    <source>
        <strain evidence="2">SL48-SHIP-2</strain>
    </source>
</reference>
<evidence type="ECO:0000313" key="2">
    <source>
        <dbReference type="EMBL" id="TQF00118.1"/>
    </source>
</evidence>
<organism evidence="2 3">
    <name type="scientific">Spiribacter salinus</name>
    <dbReference type="NCBI Taxonomy" id="1335746"/>
    <lineage>
        <taxon>Bacteria</taxon>
        <taxon>Pseudomonadati</taxon>
        <taxon>Pseudomonadota</taxon>
        <taxon>Gammaproteobacteria</taxon>
        <taxon>Chromatiales</taxon>
        <taxon>Ectothiorhodospiraceae</taxon>
        <taxon>Spiribacter</taxon>
    </lineage>
</organism>
<sequence length="405" mass="44581">MLSRLLRHGSRMLEARRLPAAAREAMAQDRAGALGSDPGAPEAVRLGMQWLARAQDKSASADGGVARDFSLVNGWATSYPETTGYIVPTFLDYARRFDDSEAEQRARRMLDWLVAIQLPDGAFQGGRIDSEPVVPVTFNTGQILLGLAAGALRFGEPYRTAARRAADWLVETQEANGSWVRFPTPFAQPGLKTYETHVAWGLFEAARALEEPRYATTARANVDWALGYQRPNGWFEHCCLSEPERPLTHTLGYVLRGLVEAHRYTGDASLLAAARRTADGLLGTQQSDGSLPGRLTETWQAAVDYSCLTGNVQIAWCWFYLASEAGEERYDVAARRANAYVRRTLQCAGDPDRVGGVKGSFPVSGGYGRFEYLNWAAKFMVDANLAEVDREGGMRQTQQGRMAEA</sequence>
<feature type="domain" description="Squalene cyclase C-terminal" evidence="1">
    <location>
        <begin position="89"/>
        <end position="239"/>
    </location>
</feature>